<evidence type="ECO:0000313" key="3">
    <source>
        <dbReference type="Proteomes" id="UP001212841"/>
    </source>
</evidence>
<dbReference type="Proteomes" id="UP001212841">
    <property type="component" value="Unassembled WGS sequence"/>
</dbReference>
<protein>
    <submittedName>
        <fullName evidence="2">Uncharacterized protein</fullName>
    </submittedName>
</protein>
<gene>
    <name evidence="2" type="ORF">HK097_005982</name>
</gene>
<sequence>MLTRGSINEVTFDPAKCKGYPRQAAKYLSQGFGANTDYQLQVASGVACPFENTGYTNDYPKATYTKGERVCLAWPAKNHVASEQNPGMPDSGTTIVGKKWTGTDPKNVTEFTHTWADFGSSPIMDELMALDYAYPRRGFHNCPDYEKNPDIATCTQCFDIPTNVPEGTYTFSWRWVFNPANDVTTPYVTCWEADIKSGNAPAKPKNVLGKGLEGKWQTKQFGWEEATGSSEAQATRTVTVQPPAATSA</sequence>
<organism evidence="2 3">
    <name type="scientific">Rhizophlyctis rosea</name>
    <dbReference type="NCBI Taxonomy" id="64517"/>
    <lineage>
        <taxon>Eukaryota</taxon>
        <taxon>Fungi</taxon>
        <taxon>Fungi incertae sedis</taxon>
        <taxon>Chytridiomycota</taxon>
        <taxon>Chytridiomycota incertae sedis</taxon>
        <taxon>Chytridiomycetes</taxon>
        <taxon>Rhizophlyctidales</taxon>
        <taxon>Rhizophlyctidaceae</taxon>
        <taxon>Rhizophlyctis</taxon>
    </lineage>
</organism>
<proteinExistence type="predicted"/>
<dbReference type="AlphaFoldDB" id="A0AAD5SGA9"/>
<name>A0AAD5SGA9_9FUNG</name>
<dbReference type="EMBL" id="JADGJD010000280">
    <property type="protein sequence ID" value="KAJ3052616.1"/>
    <property type="molecule type" value="Genomic_DNA"/>
</dbReference>
<dbReference type="PANTHER" id="PTHR35559:SF1">
    <property type="entry name" value="CHITIN-BINDING TYPE-4 DOMAIN-CONTAINING PROTEIN"/>
    <property type="match status" value="1"/>
</dbReference>
<accession>A0AAD5SGA9</accession>
<feature type="region of interest" description="Disordered" evidence="1">
    <location>
        <begin position="222"/>
        <end position="248"/>
    </location>
</feature>
<evidence type="ECO:0000256" key="1">
    <source>
        <dbReference type="SAM" id="MobiDB-lite"/>
    </source>
</evidence>
<evidence type="ECO:0000313" key="2">
    <source>
        <dbReference type="EMBL" id="KAJ3052616.1"/>
    </source>
</evidence>
<dbReference type="PANTHER" id="PTHR35559">
    <property type="entry name" value="CHITIN-BINDING TYPE-4 DOMAIN-CONTAINING PROTEIN"/>
    <property type="match status" value="1"/>
</dbReference>
<comment type="caution">
    <text evidence="2">The sequence shown here is derived from an EMBL/GenBank/DDBJ whole genome shotgun (WGS) entry which is preliminary data.</text>
</comment>
<keyword evidence="3" id="KW-1185">Reference proteome</keyword>
<feature type="compositionally biased region" description="Polar residues" evidence="1">
    <location>
        <begin position="227"/>
        <end position="248"/>
    </location>
</feature>
<reference evidence="2" key="1">
    <citation type="submission" date="2020-05" db="EMBL/GenBank/DDBJ databases">
        <title>Phylogenomic resolution of chytrid fungi.</title>
        <authorList>
            <person name="Stajich J.E."/>
            <person name="Amses K."/>
            <person name="Simmons R."/>
            <person name="Seto K."/>
            <person name="Myers J."/>
            <person name="Bonds A."/>
            <person name="Quandt C.A."/>
            <person name="Barry K."/>
            <person name="Liu P."/>
            <person name="Grigoriev I."/>
            <person name="Longcore J.E."/>
            <person name="James T.Y."/>
        </authorList>
    </citation>
    <scope>NUCLEOTIDE SEQUENCE</scope>
    <source>
        <strain evidence="2">JEL0318</strain>
    </source>
</reference>